<dbReference type="InterPro" id="IPR046336">
    <property type="entry name" value="Lon_prtase_N_sf"/>
</dbReference>
<evidence type="ECO:0000313" key="3">
    <source>
        <dbReference type="EMBL" id="KAL1515816.1"/>
    </source>
</evidence>
<reference evidence="3 4" key="1">
    <citation type="journal article" date="2024" name="Science">
        <title>Giant polyketide synthase enzymes in the biosynthesis of giant marine polyether toxins.</title>
        <authorList>
            <person name="Fallon T.R."/>
            <person name="Shende V.V."/>
            <person name="Wierzbicki I.H."/>
            <person name="Pendleton A.L."/>
            <person name="Watervoot N.F."/>
            <person name="Auber R.P."/>
            <person name="Gonzalez D.J."/>
            <person name="Wisecaver J.H."/>
            <person name="Moore B.S."/>
        </authorList>
    </citation>
    <scope>NUCLEOTIDE SEQUENCE [LARGE SCALE GENOMIC DNA]</scope>
    <source>
        <strain evidence="3 4">12B1</strain>
    </source>
</reference>
<evidence type="ECO:0000313" key="4">
    <source>
        <dbReference type="Proteomes" id="UP001515480"/>
    </source>
</evidence>
<name>A0AB34J9B4_PRYPA</name>
<evidence type="ECO:0000256" key="1">
    <source>
        <dbReference type="SAM" id="Coils"/>
    </source>
</evidence>
<dbReference type="Gene3D" id="2.30.130.40">
    <property type="entry name" value="LON domain-like"/>
    <property type="match status" value="1"/>
</dbReference>
<feature type="coiled-coil region" evidence="1">
    <location>
        <begin position="212"/>
        <end position="239"/>
    </location>
</feature>
<dbReference type="Proteomes" id="UP001515480">
    <property type="component" value="Unassembled WGS sequence"/>
</dbReference>
<dbReference type="SUPFAM" id="SSF88697">
    <property type="entry name" value="PUA domain-like"/>
    <property type="match status" value="1"/>
</dbReference>
<dbReference type="PANTHER" id="PTHR46732:SF5">
    <property type="entry name" value="ATP-DEPENDENT PROTEASE LA (LON) DOMAIN PROTEIN"/>
    <property type="match status" value="1"/>
</dbReference>
<sequence>MVWRREVCASPRSIALLLLLGARGACGLAARGWLRGPHTPHLNSAGDEATFKPLELGLLPFGIDEALLPGETKQVHLYEARFIQLFEHALERHDSCLGALLITPRGSVAAVTTLLEMEEFRREEFGVWAQLKCVGRVKLREVRESDYLYVAALVEPFFDAPSPVPQGLASSSSRRPSAAAPSDEAAEMAAEVASRLASEAAAAAGVSEEAVLAAATDLLANLESEVREVHESVRAMRVKLRRAEEGKDEGKGGKDDRVTWGHEVRDETLELEVPLDKVYEKRRGVLTSAGPDAAPLSCLSESLGEVWNVKSEADAERQLLSFAAAATLSPSERAQALGMTDTDERLTHVLCALRQQQRRLAALLALKDAGPG</sequence>
<dbReference type="AlphaFoldDB" id="A0AB34J9B4"/>
<keyword evidence="1" id="KW-0175">Coiled coil</keyword>
<dbReference type="InterPro" id="IPR015947">
    <property type="entry name" value="PUA-like_sf"/>
</dbReference>
<dbReference type="PANTHER" id="PTHR46732">
    <property type="entry name" value="ATP-DEPENDENT PROTEASE LA (LON) DOMAIN PROTEIN"/>
    <property type="match status" value="1"/>
</dbReference>
<comment type="caution">
    <text evidence="3">The sequence shown here is derived from an EMBL/GenBank/DDBJ whole genome shotgun (WGS) entry which is preliminary data.</text>
</comment>
<dbReference type="EMBL" id="JBGBPQ010000011">
    <property type="protein sequence ID" value="KAL1515816.1"/>
    <property type="molecule type" value="Genomic_DNA"/>
</dbReference>
<accession>A0AB34J9B4</accession>
<feature type="region of interest" description="Disordered" evidence="2">
    <location>
        <begin position="163"/>
        <end position="186"/>
    </location>
</feature>
<evidence type="ECO:0008006" key="5">
    <source>
        <dbReference type="Google" id="ProtNLM"/>
    </source>
</evidence>
<proteinExistence type="predicted"/>
<gene>
    <name evidence="3" type="ORF">AB1Y20_002432</name>
</gene>
<protein>
    <recommendedName>
        <fullName evidence="5">Lon N-terminal domain-containing protein</fullName>
    </recommendedName>
</protein>
<organism evidence="3 4">
    <name type="scientific">Prymnesium parvum</name>
    <name type="common">Toxic golden alga</name>
    <dbReference type="NCBI Taxonomy" id="97485"/>
    <lineage>
        <taxon>Eukaryota</taxon>
        <taxon>Haptista</taxon>
        <taxon>Haptophyta</taxon>
        <taxon>Prymnesiophyceae</taxon>
        <taxon>Prymnesiales</taxon>
        <taxon>Prymnesiaceae</taxon>
        <taxon>Prymnesium</taxon>
    </lineage>
</organism>
<evidence type="ECO:0000256" key="2">
    <source>
        <dbReference type="SAM" id="MobiDB-lite"/>
    </source>
</evidence>
<keyword evidence="4" id="KW-1185">Reference proteome</keyword>
<feature type="compositionally biased region" description="Low complexity" evidence="2">
    <location>
        <begin position="169"/>
        <end position="186"/>
    </location>
</feature>